<keyword evidence="2" id="KW-0964">Secreted</keyword>
<reference evidence="6" key="1">
    <citation type="submission" date="2018-05" db="EMBL/GenBank/DDBJ databases">
        <authorList>
            <person name="Lanie J.A."/>
            <person name="Ng W.-L."/>
            <person name="Kazmierczak K.M."/>
            <person name="Andrzejewski T.M."/>
            <person name="Davidsen T.M."/>
            <person name="Wayne K.J."/>
            <person name="Tettelin H."/>
            <person name="Glass J.I."/>
            <person name="Rusch D."/>
            <person name="Podicherti R."/>
            <person name="Tsui H.-C.T."/>
            <person name="Winkler M.E."/>
        </authorList>
    </citation>
    <scope>NUCLEOTIDE SEQUENCE</scope>
</reference>
<name>A0A382AUR8_9ZZZZ</name>
<keyword evidence="3" id="KW-0732">Signal</keyword>
<feature type="non-terminal residue" evidence="6">
    <location>
        <position position="1"/>
    </location>
</feature>
<dbReference type="GO" id="GO:0005509">
    <property type="term" value="F:calcium ion binding"/>
    <property type="evidence" value="ECO:0007669"/>
    <property type="project" value="InterPro"/>
</dbReference>
<evidence type="ECO:0000256" key="4">
    <source>
        <dbReference type="ARBA" id="ARBA00022837"/>
    </source>
</evidence>
<sequence length="567" mass="62346">VLKVKTTGGGPWYSIRGIQNAPVDFYLVEMRFRVLERGAGDWDLYWGDEAAPSFEADRRYRHSPWPDDEEFTVVQYDLEGILNGALIHLRLDPTGVAGTVLEVDYVRFGRISDDSDEDGLPDTVETDTGEFIDARDTGTDPDEVDTDGDGFNDGVEVSVGTDPTNSTEFPVEGIKNYTLSKVIYVVETAIEDNEPNIQIGSPTSFSIKPSLPKGLAIDSETGIISGTPTEAREAADYTVTAKFESGASAEFVLNIEVRNPYIQYTVGKQTLLLGKTLPDYELAPKAFGVEPTSYSIAPELSEGLDFDEQIGDIFKAPTVASKPVEYTITASYDGYPDSITTLILSVLGNPTVTIDPETEIEPYFSLGEFDDEGDITKWTKKGKVADLMVEEGFLLFETNEGGGGKYIYTKFEAEGACQIIEMRVKVEIGARWRFYWAEDAPARTGFGGVGRPFHYSEYEDDGEFHVYRIDFSDATEGKLIGFRWHGSASAAGASYEVDYIRLLDSFAPAPTLAIERSGDDVIINWEGAYTLQTASDISGPWSDSDQTSPAIFTPADDLAAFFRARIN</sequence>
<feature type="compositionally biased region" description="Acidic residues" evidence="5">
    <location>
        <begin position="139"/>
        <end position="150"/>
    </location>
</feature>
<comment type="subcellular location">
    <subcellularLocation>
        <location evidence="1">Secreted</location>
    </subcellularLocation>
</comment>
<feature type="region of interest" description="Disordered" evidence="5">
    <location>
        <begin position="114"/>
        <end position="150"/>
    </location>
</feature>
<dbReference type="AlphaFoldDB" id="A0A382AUR8"/>
<evidence type="ECO:0000256" key="1">
    <source>
        <dbReference type="ARBA" id="ARBA00004613"/>
    </source>
</evidence>
<dbReference type="Gene3D" id="2.60.40.10">
    <property type="entry name" value="Immunoglobulins"/>
    <property type="match status" value="1"/>
</dbReference>
<evidence type="ECO:0000256" key="5">
    <source>
        <dbReference type="SAM" id="MobiDB-lite"/>
    </source>
</evidence>
<evidence type="ECO:0000313" key="6">
    <source>
        <dbReference type="EMBL" id="SVB04783.1"/>
    </source>
</evidence>
<organism evidence="6">
    <name type="scientific">marine metagenome</name>
    <dbReference type="NCBI Taxonomy" id="408172"/>
    <lineage>
        <taxon>unclassified sequences</taxon>
        <taxon>metagenomes</taxon>
        <taxon>ecological metagenomes</taxon>
    </lineage>
</organism>
<dbReference type="SUPFAM" id="SSF49313">
    <property type="entry name" value="Cadherin-like"/>
    <property type="match status" value="1"/>
</dbReference>
<evidence type="ECO:0000256" key="2">
    <source>
        <dbReference type="ARBA" id="ARBA00022525"/>
    </source>
</evidence>
<dbReference type="GO" id="GO:0016020">
    <property type="term" value="C:membrane"/>
    <property type="evidence" value="ECO:0007669"/>
    <property type="project" value="InterPro"/>
</dbReference>
<dbReference type="InterPro" id="IPR059100">
    <property type="entry name" value="TSP3_bac"/>
</dbReference>
<gene>
    <name evidence="6" type="ORF">METZ01_LOCUS157637</name>
</gene>
<evidence type="ECO:0008006" key="7">
    <source>
        <dbReference type="Google" id="ProtNLM"/>
    </source>
</evidence>
<feature type="compositionally biased region" description="Acidic residues" evidence="5">
    <location>
        <begin position="114"/>
        <end position="130"/>
    </location>
</feature>
<keyword evidence="4" id="KW-0106">Calcium</keyword>
<accession>A0A382AUR8</accession>
<dbReference type="EMBL" id="UINC01026759">
    <property type="protein sequence ID" value="SVB04783.1"/>
    <property type="molecule type" value="Genomic_DNA"/>
</dbReference>
<dbReference type="Pfam" id="PF18884">
    <property type="entry name" value="TSP3_bac"/>
    <property type="match status" value="1"/>
</dbReference>
<dbReference type="InterPro" id="IPR013783">
    <property type="entry name" value="Ig-like_fold"/>
</dbReference>
<evidence type="ECO:0000256" key="3">
    <source>
        <dbReference type="ARBA" id="ARBA00022729"/>
    </source>
</evidence>
<protein>
    <recommendedName>
        <fullName evidence="7">Staphylococcus aureus surface protein A</fullName>
    </recommendedName>
</protein>
<dbReference type="Pfam" id="PF05345">
    <property type="entry name" value="He_PIG"/>
    <property type="match status" value="1"/>
</dbReference>
<dbReference type="InterPro" id="IPR015919">
    <property type="entry name" value="Cadherin-like_sf"/>
</dbReference>
<proteinExistence type="predicted"/>